<evidence type="ECO:0000313" key="2">
    <source>
        <dbReference type="Proteomes" id="UP000887159"/>
    </source>
</evidence>
<proteinExistence type="predicted"/>
<gene>
    <name evidence="1" type="ORF">TNCV_3182921</name>
</gene>
<comment type="caution">
    <text evidence="1">The sequence shown here is derived from an EMBL/GenBank/DDBJ whole genome shotgun (WGS) entry which is preliminary data.</text>
</comment>
<sequence length="78" mass="8752">MTTAPPPFLIWSIVPDEPVVVFDRLPSIASSVIETGLKDLMVMTNGIVSSHKMRWLSHIRRVPRVQKILGCKKLVGEK</sequence>
<organism evidence="1 2">
    <name type="scientific">Trichonephila clavipes</name>
    <name type="common">Golden silk orbweaver</name>
    <name type="synonym">Nephila clavipes</name>
    <dbReference type="NCBI Taxonomy" id="2585209"/>
    <lineage>
        <taxon>Eukaryota</taxon>
        <taxon>Metazoa</taxon>
        <taxon>Ecdysozoa</taxon>
        <taxon>Arthropoda</taxon>
        <taxon>Chelicerata</taxon>
        <taxon>Arachnida</taxon>
        <taxon>Araneae</taxon>
        <taxon>Araneomorphae</taxon>
        <taxon>Entelegynae</taxon>
        <taxon>Araneoidea</taxon>
        <taxon>Nephilidae</taxon>
        <taxon>Trichonephila</taxon>
    </lineage>
</organism>
<reference evidence="1" key="1">
    <citation type="submission" date="2020-08" db="EMBL/GenBank/DDBJ databases">
        <title>Multicomponent nature underlies the extraordinary mechanical properties of spider dragline silk.</title>
        <authorList>
            <person name="Kono N."/>
            <person name="Nakamura H."/>
            <person name="Mori M."/>
            <person name="Yoshida Y."/>
            <person name="Ohtoshi R."/>
            <person name="Malay A.D."/>
            <person name="Moran D.A.P."/>
            <person name="Tomita M."/>
            <person name="Numata K."/>
            <person name="Arakawa K."/>
        </authorList>
    </citation>
    <scope>NUCLEOTIDE SEQUENCE</scope>
</reference>
<keyword evidence="2" id="KW-1185">Reference proteome</keyword>
<accession>A0A8X6VL71</accession>
<name>A0A8X6VL71_TRICX</name>
<dbReference type="AlphaFoldDB" id="A0A8X6VL71"/>
<dbReference type="EMBL" id="BMAU01021305">
    <property type="protein sequence ID" value="GFY11454.1"/>
    <property type="molecule type" value="Genomic_DNA"/>
</dbReference>
<dbReference type="Proteomes" id="UP000887159">
    <property type="component" value="Unassembled WGS sequence"/>
</dbReference>
<protein>
    <submittedName>
        <fullName evidence="1">Uncharacterized protein</fullName>
    </submittedName>
</protein>
<evidence type="ECO:0000313" key="1">
    <source>
        <dbReference type="EMBL" id="GFY11454.1"/>
    </source>
</evidence>